<keyword evidence="2" id="KW-1185">Reference proteome</keyword>
<accession>A0A1G6VTI4</accession>
<organism evidence="1 2">
    <name type="scientific">Actinokineospora iranica</name>
    <dbReference type="NCBI Taxonomy" id="1271860"/>
    <lineage>
        <taxon>Bacteria</taxon>
        <taxon>Bacillati</taxon>
        <taxon>Actinomycetota</taxon>
        <taxon>Actinomycetes</taxon>
        <taxon>Pseudonocardiales</taxon>
        <taxon>Pseudonocardiaceae</taxon>
        <taxon>Actinokineospora</taxon>
    </lineage>
</organism>
<evidence type="ECO:0000313" key="2">
    <source>
        <dbReference type="Proteomes" id="UP000199501"/>
    </source>
</evidence>
<dbReference type="AlphaFoldDB" id="A0A1G6VTI4"/>
<protein>
    <submittedName>
        <fullName evidence="1">Uncharacterized protein</fullName>
    </submittedName>
</protein>
<dbReference type="EMBL" id="FMZZ01000013">
    <property type="protein sequence ID" value="SDD56869.1"/>
    <property type="molecule type" value="Genomic_DNA"/>
</dbReference>
<dbReference type="STRING" id="1271860.SAMN05216174_11386"/>
<name>A0A1G6VTI4_9PSEU</name>
<gene>
    <name evidence="1" type="ORF">SAMN05216174_11386</name>
</gene>
<proteinExistence type="predicted"/>
<evidence type="ECO:0000313" key="1">
    <source>
        <dbReference type="EMBL" id="SDD56869.1"/>
    </source>
</evidence>
<dbReference type="Proteomes" id="UP000199501">
    <property type="component" value="Unassembled WGS sequence"/>
</dbReference>
<sequence>MGGAVRSCPDVTVVADLTDEEMRYWNSENEVIMSRLEDIISACAAGRGTPALLEEWAELTARLKAVGLRVEVVHARRQRHFLSRQGQAAGRGRGSAGEVW</sequence>
<reference evidence="2" key="1">
    <citation type="submission" date="2016-10" db="EMBL/GenBank/DDBJ databases">
        <authorList>
            <person name="Varghese N."/>
            <person name="Submissions S."/>
        </authorList>
    </citation>
    <scope>NUCLEOTIDE SEQUENCE [LARGE SCALE GENOMIC DNA]</scope>
    <source>
        <strain evidence="2">IBRC-M 10403</strain>
    </source>
</reference>